<accession>A0AAU7Q5N0</accession>
<dbReference type="CDD" id="cd03354">
    <property type="entry name" value="LbH_SAT"/>
    <property type="match status" value="1"/>
</dbReference>
<gene>
    <name evidence="4" type="ORF">ABK905_16940</name>
</gene>
<name>A0AAU7Q5N0_9GAMM</name>
<dbReference type="GO" id="GO:0016746">
    <property type="term" value="F:acyltransferase activity"/>
    <property type="evidence" value="ECO:0007669"/>
    <property type="project" value="UniProtKB-KW"/>
</dbReference>
<proteinExistence type="inferred from homology"/>
<dbReference type="AlphaFoldDB" id="A0AAU7Q5N0"/>
<dbReference type="Pfam" id="PF00132">
    <property type="entry name" value="Hexapep"/>
    <property type="match status" value="1"/>
</dbReference>
<dbReference type="EMBL" id="CP157947">
    <property type="protein sequence ID" value="XBS68408.1"/>
    <property type="molecule type" value="Genomic_DNA"/>
</dbReference>
<dbReference type="PANTHER" id="PTHR42811">
    <property type="entry name" value="SERINE ACETYLTRANSFERASE"/>
    <property type="match status" value="1"/>
</dbReference>
<evidence type="ECO:0000313" key="4">
    <source>
        <dbReference type="EMBL" id="XBS68408.1"/>
    </source>
</evidence>
<evidence type="ECO:0000256" key="2">
    <source>
        <dbReference type="ARBA" id="ARBA00022679"/>
    </source>
</evidence>
<dbReference type="InterPro" id="IPR045304">
    <property type="entry name" value="LbH_SAT"/>
</dbReference>
<keyword evidence="3" id="KW-0012">Acyltransferase</keyword>
<dbReference type="InterPro" id="IPR011004">
    <property type="entry name" value="Trimer_LpxA-like_sf"/>
</dbReference>
<evidence type="ECO:0000256" key="1">
    <source>
        <dbReference type="ARBA" id="ARBA00007274"/>
    </source>
</evidence>
<dbReference type="InterPro" id="IPR001451">
    <property type="entry name" value="Hexapep"/>
</dbReference>
<keyword evidence="2" id="KW-0808">Transferase</keyword>
<organism evidence="4">
    <name type="scientific">Acerihabitans sp. KWT182</name>
    <dbReference type="NCBI Taxonomy" id="3157919"/>
    <lineage>
        <taxon>Bacteria</taxon>
        <taxon>Pseudomonadati</taxon>
        <taxon>Pseudomonadota</taxon>
        <taxon>Gammaproteobacteria</taxon>
        <taxon>Enterobacterales</taxon>
        <taxon>Pectobacteriaceae</taxon>
        <taxon>Acerihabitans</taxon>
    </lineage>
</organism>
<dbReference type="Gene3D" id="2.160.10.10">
    <property type="entry name" value="Hexapeptide repeat proteins"/>
    <property type="match status" value="1"/>
</dbReference>
<dbReference type="SUPFAM" id="SSF51161">
    <property type="entry name" value="Trimeric LpxA-like enzymes"/>
    <property type="match status" value="1"/>
</dbReference>
<comment type="similarity">
    <text evidence="1">Belongs to the transferase hexapeptide repeat family.</text>
</comment>
<sequence>MKTLKLQNISIIDQHGDADLLTFVNAHDLALQHLKDCLQREVIVSPKPFSWFEVLCKAIKFPARRYHFWWRIANYLYKTGGHKVKKYAIRINRNLRNKYGLDIKLGADIGEGFKISHFVGIVIADCAVIGTNFHITQNVTIGVKETDRPSKIVIGNDVTIGPNSCIIGNDIVIGDNVTIGAMSFINENIPSDSVVYTPRLASIVKMKHPVC</sequence>
<evidence type="ECO:0000256" key="3">
    <source>
        <dbReference type="ARBA" id="ARBA00023315"/>
    </source>
</evidence>
<reference evidence="4" key="1">
    <citation type="submission" date="2024-06" db="EMBL/GenBank/DDBJ databases">
        <authorList>
            <person name="Coelho C."/>
            <person name="Bento M."/>
            <person name="Garcia E."/>
            <person name="Camelo A."/>
            <person name="Brandao I."/>
            <person name="Espirito Santo C."/>
            <person name="Trovao J."/>
            <person name="Verissimo A."/>
            <person name="Costa J."/>
            <person name="Tiago I."/>
        </authorList>
    </citation>
    <scope>NUCLEOTIDE SEQUENCE</scope>
    <source>
        <strain evidence="4">KWT182</strain>
    </source>
</reference>
<protein>
    <submittedName>
        <fullName evidence="4">Serine acetyltransferase</fullName>
    </submittedName>
</protein>